<dbReference type="Gene3D" id="3.30.70.270">
    <property type="match status" value="1"/>
</dbReference>
<dbReference type="SUPFAM" id="SSF56672">
    <property type="entry name" value="DNA/RNA polymerases"/>
    <property type="match status" value="1"/>
</dbReference>
<gene>
    <name evidence="1" type="ORF">CR513_06329</name>
</gene>
<dbReference type="InterPro" id="IPR043502">
    <property type="entry name" value="DNA/RNA_pol_sf"/>
</dbReference>
<sequence>MPFGLKNVGETYQKAMVTLFHNMMHKEVEVYVDDMIAKGIELDPDKVKAIWDMPTPKIETEVSGFLGRVNYIA</sequence>
<dbReference type="EMBL" id="QJKJ01001078">
    <property type="protein sequence ID" value="RDY09303.1"/>
    <property type="molecule type" value="Genomic_DNA"/>
</dbReference>
<evidence type="ECO:0008006" key="3">
    <source>
        <dbReference type="Google" id="ProtNLM"/>
    </source>
</evidence>
<dbReference type="OrthoDB" id="101614at2759"/>
<reference evidence="1" key="1">
    <citation type="submission" date="2018-05" db="EMBL/GenBank/DDBJ databases">
        <title>Draft genome of Mucuna pruriens seed.</title>
        <authorList>
            <person name="Nnadi N.E."/>
            <person name="Vos R."/>
            <person name="Hasami M.H."/>
            <person name="Devisetty U.K."/>
            <person name="Aguiy J.C."/>
        </authorList>
    </citation>
    <scope>NUCLEOTIDE SEQUENCE [LARGE SCALE GENOMIC DNA]</scope>
    <source>
        <strain evidence="1">JCA_2017</strain>
    </source>
</reference>
<proteinExistence type="predicted"/>
<accession>A0A371I2Q1</accession>
<comment type="caution">
    <text evidence="1">The sequence shown here is derived from an EMBL/GenBank/DDBJ whole genome shotgun (WGS) entry which is preliminary data.</text>
</comment>
<protein>
    <recommendedName>
        <fullName evidence="3">Retrovirus-related Pol polyprotein from transposon 17.6</fullName>
    </recommendedName>
</protein>
<dbReference type="Proteomes" id="UP000257109">
    <property type="component" value="Unassembled WGS sequence"/>
</dbReference>
<dbReference type="InterPro" id="IPR043128">
    <property type="entry name" value="Rev_trsase/Diguanyl_cyclase"/>
</dbReference>
<feature type="non-terminal residue" evidence="1">
    <location>
        <position position="1"/>
    </location>
</feature>
<organism evidence="1 2">
    <name type="scientific">Mucuna pruriens</name>
    <name type="common">Velvet bean</name>
    <name type="synonym">Dolichos pruriens</name>
    <dbReference type="NCBI Taxonomy" id="157652"/>
    <lineage>
        <taxon>Eukaryota</taxon>
        <taxon>Viridiplantae</taxon>
        <taxon>Streptophyta</taxon>
        <taxon>Embryophyta</taxon>
        <taxon>Tracheophyta</taxon>
        <taxon>Spermatophyta</taxon>
        <taxon>Magnoliopsida</taxon>
        <taxon>eudicotyledons</taxon>
        <taxon>Gunneridae</taxon>
        <taxon>Pentapetalae</taxon>
        <taxon>rosids</taxon>
        <taxon>fabids</taxon>
        <taxon>Fabales</taxon>
        <taxon>Fabaceae</taxon>
        <taxon>Papilionoideae</taxon>
        <taxon>50 kb inversion clade</taxon>
        <taxon>NPAAA clade</taxon>
        <taxon>indigoferoid/millettioid clade</taxon>
        <taxon>Phaseoleae</taxon>
        <taxon>Mucuna</taxon>
    </lineage>
</organism>
<keyword evidence="2" id="KW-1185">Reference proteome</keyword>
<evidence type="ECO:0000313" key="1">
    <source>
        <dbReference type="EMBL" id="RDY09303.1"/>
    </source>
</evidence>
<name>A0A371I2Q1_MUCPR</name>
<evidence type="ECO:0000313" key="2">
    <source>
        <dbReference type="Proteomes" id="UP000257109"/>
    </source>
</evidence>
<dbReference type="AlphaFoldDB" id="A0A371I2Q1"/>